<evidence type="ECO:0000313" key="1">
    <source>
        <dbReference type="EMBL" id="SFZ94796.1"/>
    </source>
</evidence>
<organism evidence="1 2">
    <name type="scientific">Flaviramulus basaltis</name>
    <dbReference type="NCBI Taxonomy" id="369401"/>
    <lineage>
        <taxon>Bacteria</taxon>
        <taxon>Pseudomonadati</taxon>
        <taxon>Bacteroidota</taxon>
        <taxon>Flavobacteriia</taxon>
        <taxon>Flavobacteriales</taxon>
        <taxon>Flavobacteriaceae</taxon>
        <taxon>Flaviramulus</taxon>
    </lineage>
</organism>
<dbReference type="Proteomes" id="UP000182544">
    <property type="component" value="Unassembled WGS sequence"/>
</dbReference>
<dbReference type="OrthoDB" id="5464673at2"/>
<dbReference type="STRING" id="369401.SAMN05428642_10586"/>
<accession>A0A1K2IQT2</accession>
<dbReference type="RefSeq" id="WP_072403539.1">
    <property type="nucleotide sequence ID" value="NZ_FPKV01000005.1"/>
</dbReference>
<reference evidence="1 2" key="1">
    <citation type="submission" date="2016-10" db="EMBL/GenBank/DDBJ databases">
        <authorList>
            <person name="de Groot N.N."/>
        </authorList>
    </citation>
    <scope>NUCLEOTIDE SEQUENCE [LARGE SCALE GENOMIC DNA]</scope>
    <source>
        <strain evidence="1 2">DSM 18180</strain>
    </source>
</reference>
<dbReference type="Pfam" id="PF14903">
    <property type="entry name" value="WG_beta_rep"/>
    <property type="match status" value="2"/>
</dbReference>
<dbReference type="AlphaFoldDB" id="A0A1K2IQT2"/>
<dbReference type="InterPro" id="IPR032774">
    <property type="entry name" value="WG_beta_rep"/>
</dbReference>
<name>A0A1K2IQT2_9FLAO</name>
<sequence length="202" mass="22992">MKKLLIILLLIPFIGIAQTLEDLEYISPFVDDVAAIKKGNEWAFINKNGDIVIDFRSDLVSSNIDGENYPLFYNDRCLIAHHKEGVLYYGYINKKGETTIIPQFLNATNFENEKALALTVHKETIGYNDIFNKDVVSYHYFEVVIDKQGKTIDHLTQLAIHISPKNKNDKNPPVITSKLISNDLVLVLDKNNKGTLKKINKQ</sequence>
<gene>
    <name evidence="1" type="ORF">SAMN05428642_10586</name>
</gene>
<protein>
    <submittedName>
        <fullName evidence="1">WG containing repeat-containing protein</fullName>
    </submittedName>
</protein>
<keyword evidence="2" id="KW-1185">Reference proteome</keyword>
<evidence type="ECO:0000313" key="2">
    <source>
        <dbReference type="Proteomes" id="UP000182544"/>
    </source>
</evidence>
<dbReference type="EMBL" id="FPKV01000005">
    <property type="protein sequence ID" value="SFZ94796.1"/>
    <property type="molecule type" value="Genomic_DNA"/>
</dbReference>
<proteinExistence type="predicted"/>